<evidence type="ECO:0008006" key="3">
    <source>
        <dbReference type="Google" id="ProtNLM"/>
    </source>
</evidence>
<accession>A0A2T3AVC9</accession>
<name>A0A2T3AVC9_AMORE</name>
<organism evidence="1 2">
    <name type="scientific">Amorphotheca resinae ATCC 22711</name>
    <dbReference type="NCBI Taxonomy" id="857342"/>
    <lineage>
        <taxon>Eukaryota</taxon>
        <taxon>Fungi</taxon>
        <taxon>Dikarya</taxon>
        <taxon>Ascomycota</taxon>
        <taxon>Pezizomycotina</taxon>
        <taxon>Leotiomycetes</taxon>
        <taxon>Helotiales</taxon>
        <taxon>Amorphothecaceae</taxon>
        <taxon>Amorphotheca</taxon>
    </lineage>
</organism>
<dbReference type="RefSeq" id="XP_024718600.1">
    <property type="nucleotide sequence ID" value="XM_024863641.1"/>
</dbReference>
<gene>
    <name evidence="1" type="ORF">M430DRAFT_173065</name>
</gene>
<evidence type="ECO:0000313" key="2">
    <source>
        <dbReference type="Proteomes" id="UP000241818"/>
    </source>
</evidence>
<dbReference type="OrthoDB" id="5399926at2759"/>
<dbReference type="AlphaFoldDB" id="A0A2T3AVC9"/>
<dbReference type="GeneID" id="36571722"/>
<reference evidence="1 2" key="1">
    <citation type="journal article" date="2018" name="New Phytol.">
        <title>Comparative genomics and transcriptomics depict ericoid mycorrhizal fungi as versatile saprotrophs and plant mutualists.</title>
        <authorList>
            <person name="Martino E."/>
            <person name="Morin E."/>
            <person name="Grelet G.A."/>
            <person name="Kuo A."/>
            <person name="Kohler A."/>
            <person name="Daghino S."/>
            <person name="Barry K.W."/>
            <person name="Cichocki N."/>
            <person name="Clum A."/>
            <person name="Dockter R.B."/>
            <person name="Hainaut M."/>
            <person name="Kuo R.C."/>
            <person name="LaButti K."/>
            <person name="Lindahl B.D."/>
            <person name="Lindquist E.A."/>
            <person name="Lipzen A."/>
            <person name="Khouja H.R."/>
            <person name="Magnuson J."/>
            <person name="Murat C."/>
            <person name="Ohm R.A."/>
            <person name="Singer S.W."/>
            <person name="Spatafora J.W."/>
            <person name="Wang M."/>
            <person name="Veneault-Fourrey C."/>
            <person name="Henrissat B."/>
            <person name="Grigoriev I.V."/>
            <person name="Martin F.M."/>
            <person name="Perotto S."/>
        </authorList>
    </citation>
    <scope>NUCLEOTIDE SEQUENCE [LARGE SCALE GENOMIC DNA]</scope>
    <source>
        <strain evidence="1 2">ATCC 22711</strain>
    </source>
</reference>
<dbReference type="Proteomes" id="UP000241818">
    <property type="component" value="Unassembled WGS sequence"/>
</dbReference>
<proteinExistence type="predicted"/>
<keyword evidence="2" id="KW-1185">Reference proteome</keyword>
<dbReference type="Gene3D" id="2.60.40.3960">
    <property type="entry name" value="Velvet domain"/>
    <property type="match status" value="1"/>
</dbReference>
<evidence type="ECO:0000313" key="1">
    <source>
        <dbReference type="EMBL" id="PSS12602.1"/>
    </source>
</evidence>
<dbReference type="EMBL" id="KZ679015">
    <property type="protein sequence ID" value="PSS12602.1"/>
    <property type="molecule type" value="Genomic_DNA"/>
</dbReference>
<sequence>MFDIAVQPPTQARPGVILFPPVVARVHSDPYRYGELSQIWAVATLVYRNGEVASEQLGGQTADSAHPMPQSLWDNGNGNGSSSQGCGANRDQGYFYFPDLVIYQPGRYRIRISLMRMAYTSESPEGIACVEENVDSHSIVVEGSAPRHARPSTRERAILQILKNDGQNIPSPPS</sequence>
<dbReference type="InterPro" id="IPR038491">
    <property type="entry name" value="Velvet_dom_sf"/>
</dbReference>
<dbReference type="InParanoid" id="A0A2T3AVC9"/>
<protein>
    <recommendedName>
        <fullName evidence="3">Velvet domain-containing protein</fullName>
    </recommendedName>
</protein>